<reference evidence="2" key="1">
    <citation type="submission" date="2020-11" db="EMBL/GenBank/DDBJ databases">
        <authorList>
            <person name="Tran Van P."/>
        </authorList>
    </citation>
    <scope>NUCLEOTIDE SEQUENCE</scope>
</reference>
<dbReference type="Proteomes" id="UP000728032">
    <property type="component" value="Unassembled WGS sequence"/>
</dbReference>
<feature type="coiled-coil region" evidence="1">
    <location>
        <begin position="75"/>
        <end position="148"/>
    </location>
</feature>
<protein>
    <submittedName>
        <fullName evidence="2">Uncharacterized protein</fullName>
    </submittedName>
</protein>
<evidence type="ECO:0000313" key="2">
    <source>
        <dbReference type="EMBL" id="CAD7663654.1"/>
    </source>
</evidence>
<name>A0A7R9MQ87_9ACAR</name>
<dbReference type="AlphaFoldDB" id="A0A7R9MQ87"/>
<dbReference type="EMBL" id="CAJPVJ010033747">
    <property type="protein sequence ID" value="CAG2180791.1"/>
    <property type="molecule type" value="Genomic_DNA"/>
</dbReference>
<organism evidence="2">
    <name type="scientific">Oppiella nova</name>
    <dbReference type="NCBI Taxonomy" id="334625"/>
    <lineage>
        <taxon>Eukaryota</taxon>
        <taxon>Metazoa</taxon>
        <taxon>Ecdysozoa</taxon>
        <taxon>Arthropoda</taxon>
        <taxon>Chelicerata</taxon>
        <taxon>Arachnida</taxon>
        <taxon>Acari</taxon>
        <taxon>Acariformes</taxon>
        <taxon>Sarcoptiformes</taxon>
        <taxon>Oribatida</taxon>
        <taxon>Brachypylina</taxon>
        <taxon>Oppioidea</taxon>
        <taxon>Oppiidae</taxon>
        <taxon>Oppiella</taxon>
    </lineage>
</organism>
<keyword evidence="1" id="KW-0175">Coiled coil</keyword>
<evidence type="ECO:0000256" key="1">
    <source>
        <dbReference type="SAM" id="Coils"/>
    </source>
</evidence>
<gene>
    <name evidence="2" type="ORF">ONB1V03_LOCUS20212</name>
</gene>
<keyword evidence="3" id="KW-1185">Reference proteome</keyword>
<dbReference type="EMBL" id="OC948572">
    <property type="protein sequence ID" value="CAD7663654.1"/>
    <property type="molecule type" value="Genomic_DNA"/>
</dbReference>
<proteinExistence type="predicted"/>
<accession>A0A7R9MQ87</accession>
<evidence type="ECO:0000313" key="3">
    <source>
        <dbReference type="Proteomes" id="UP000728032"/>
    </source>
</evidence>
<sequence>MAGPMARTDWDRFCHKVDKNFWNVWKDMNDWGKGVEKFFTDGPITPVFKLEFNGLKSSVRQEWDQKAKESNGLREELLALKASKLEAEVKALRDEIKDSNDMNVKDVKDLRQELMSLKALNETMICENKELTQELMSLNISCADSESNSDGNESQNSLINTFGVNNGETNAVEMLNEIQSKLKTAISLMNGMNEDKDNALTALEEIRKVMDNTDTESTAS</sequence>
<feature type="non-terminal residue" evidence="2">
    <location>
        <position position="1"/>
    </location>
</feature>